<comment type="caution">
    <text evidence="1">The sequence shown here is derived from an EMBL/GenBank/DDBJ whole genome shotgun (WGS) entry which is preliminary data.</text>
</comment>
<evidence type="ECO:0000313" key="2">
    <source>
        <dbReference type="Proteomes" id="UP000252085"/>
    </source>
</evidence>
<dbReference type="Proteomes" id="UP000252085">
    <property type="component" value="Unassembled WGS sequence"/>
</dbReference>
<evidence type="ECO:0000313" key="1">
    <source>
        <dbReference type="EMBL" id="RCJ31799.1"/>
    </source>
</evidence>
<organism evidence="1 2">
    <name type="scientific">Nostoc punctiforme NIES-2108</name>
    <dbReference type="NCBI Taxonomy" id="1356359"/>
    <lineage>
        <taxon>Bacteria</taxon>
        <taxon>Bacillati</taxon>
        <taxon>Cyanobacteriota</taxon>
        <taxon>Cyanophyceae</taxon>
        <taxon>Nostocales</taxon>
        <taxon>Nostocaceae</taxon>
        <taxon>Nostoc</taxon>
    </lineage>
</organism>
<reference evidence="1 2" key="1">
    <citation type="submission" date="2016-04" db="EMBL/GenBank/DDBJ databases">
        <authorList>
            <person name="Evans L.H."/>
            <person name="Alamgir A."/>
            <person name="Owens N."/>
            <person name="Weber N.D."/>
            <person name="Virtaneva K."/>
            <person name="Barbian K."/>
            <person name="Babar A."/>
            <person name="Rosenke K."/>
        </authorList>
    </citation>
    <scope>NUCLEOTIDE SEQUENCE [LARGE SCALE GENOMIC DNA]</scope>
    <source>
        <strain evidence="1">NIES-2108</strain>
    </source>
</reference>
<proteinExistence type="predicted"/>
<accession>A0A367R6R2</accession>
<name>A0A367R6R2_NOSPU</name>
<dbReference type="EMBL" id="LXQE01000172">
    <property type="protein sequence ID" value="RCJ31799.1"/>
    <property type="molecule type" value="Genomic_DNA"/>
</dbReference>
<protein>
    <submittedName>
        <fullName evidence="1">Uncharacterized protein</fullName>
    </submittedName>
</protein>
<dbReference type="AlphaFoldDB" id="A0A367R6R2"/>
<sequence>MQSLSYPPSAYRNLIKMSDNKRLLVEGKEDKHLFRLLLDELYMNKKQEYARIKIDIDSAEKLVSVPNATGNRQKVEILCQSIKNEAYKHKLVGFVDREFREFNISNNIYDNLNIHKVEDQLVWSRGHSIENYFFDFSILRDPLRDLSATEWFNESLTLFEKRIISTIRLACCISLVGKELGKLNLLKDSIDWKVVTITPSNIELLVKKWEECLINKKLKYEEVQKIITLYQYWQPIIENADFQVVRWICHGHIGVAVIWAVYSRCVYHICSKLGSDKPESEVAKVQGIKEGNRTHACASWWARKAMGNQCDYPIEVLKLLGFDLP</sequence>
<gene>
    <name evidence="1" type="ORF">A6769_29945</name>
</gene>